<protein>
    <submittedName>
        <fullName evidence="2">WGS project CAEQ00000000 data, annotated contig 308</fullName>
    </submittedName>
</protein>
<organism evidence="2 3">
    <name type="scientific">Trypanosoma congolense (strain IL3000)</name>
    <dbReference type="NCBI Taxonomy" id="1068625"/>
    <lineage>
        <taxon>Eukaryota</taxon>
        <taxon>Discoba</taxon>
        <taxon>Euglenozoa</taxon>
        <taxon>Kinetoplastea</taxon>
        <taxon>Metakinetoplastina</taxon>
        <taxon>Trypanosomatida</taxon>
        <taxon>Trypanosomatidae</taxon>
        <taxon>Trypanosoma</taxon>
        <taxon>Nannomonas</taxon>
    </lineage>
</organism>
<dbReference type="EMBL" id="CAEQ01002057">
    <property type="protein sequence ID" value="CCD15784.1"/>
    <property type="molecule type" value="Genomic_DNA"/>
</dbReference>
<feature type="compositionally biased region" description="Acidic residues" evidence="1">
    <location>
        <begin position="133"/>
        <end position="177"/>
    </location>
</feature>
<dbReference type="Proteomes" id="UP000000702">
    <property type="component" value="Unassembled WGS sequence"/>
</dbReference>
<reference evidence="2 3" key="2">
    <citation type="journal article" date="2012" name="Proc. Natl. Acad. Sci. U.S.A.">
        <title>Antigenic diversity is generated by distinct evolutionary mechanisms in African trypanosome species.</title>
        <authorList>
            <person name="Jackson A.P."/>
            <person name="Berry A."/>
            <person name="Aslett M."/>
            <person name="Allison H.C."/>
            <person name="Burton P."/>
            <person name="Vavrova-Anderson J."/>
            <person name="Brown R."/>
            <person name="Browne H."/>
            <person name="Corton N."/>
            <person name="Hauser H."/>
            <person name="Gamble J."/>
            <person name="Gilderthorp R."/>
            <person name="Marcello L."/>
            <person name="McQuillan J."/>
            <person name="Otto T.D."/>
            <person name="Quail M.A."/>
            <person name="Sanders M.J."/>
            <person name="van Tonder A."/>
            <person name="Ginger M.L."/>
            <person name="Field M.C."/>
            <person name="Barry J.D."/>
            <person name="Hertz-Fowler C."/>
            <person name="Berriman M."/>
        </authorList>
    </citation>
    <scope>NUCLEOTIDE SEQUENCE [LARGE SCALE GENOMIC DNA]</scope>
    <source>
        <strain evidence="2 3">IL3000</strain>
    </source>
</reference>
<proteinExistence type="predicted"/>
<accession>F9WER8</accession>
<sequence>MEAVNRQLKILILGAGGSVDVSCARLAGAVARDVLSCSAALRSGNGDYFRYSPDLEVCRGVSVPEDCKYFSRYGLSFLMHGLPPAVVEKVKILPHDSPLFARMQRVAARVMQNASMETDSDGEVIEDKSGSDDSSEDADTEDEGDEEEESEEDDETDESDEAYEEEEEEDEVDEDEDKSDKWLNF</sequence>
<keyword evidence="3" id="KW-1185">Reference proteome</keyword>
<dbReference type="VEuPathDB" id="TriTrypDB:TcIL3000_0_07950"/>
<reference evidence="3" key="1">
    <citation type="submission" date="2011-07" db="EMBL/GenBank/DDBJ databases">
        <title>Divergent evolution of antigenic variation in African trypanosomes.</title>
        <authorList>
            <person name="Jackson A.P."/>
            <person name="Berry A."/>
            <person name="Allison H.C."/>
            <person name="Burton P."/>
            <person name="Anderson J."/>
            <person name="Aslett M."/>
            <person name="Brown R."/>
            <person name="Corton N."/>
            <person name="Harris D."/>
            <person name="Hauser H."/>
            <person name="Gamble J."/>
            <person name="Gilderthorp R."/>
            <person name="McQuillan J."/>
            <person name="Quail M.A."/>
            <person name="Sanders M."/>
            <person name="Van Tonder A."/>
            <person name="Ginger M.L."/>
            <person name="Donelson J.E."/>
            <person name="Field M.C."/>
            <person name="Barry J.D."/>
            <person name="Berriman M."/>
            <person name="Hertz-Fowler C."/>
        </authorList>
    </citation>
    <scope>NUCLEOTIDE SEQUENCE [LARGE SCALE GENOMIC DNA]</scope>
    <source>
        <strain evidence="3">IL3000</strain>
    </source>
</reference>
<evidence type="ECO:0000256" key="1">
    <source>
        <dbReference type="SAM" id="MobiDB-lite"/>
    </source>
</evidence>
<comment type="caution">
    <text evidence="2">The sequence shown here is derived from an EMBL/GenBank/DDBJ whole genome shotgun (WGS) entry which is preliminary data.</text>
</comment>
<name>F9WER8_TRYCI</name>
<evidence type="ECO:0000313" key="3">
    <source>
        <dbReference type="Proteomes" id="UP000000702"/>
    </source>
</evidence>
<evidence type="ECO:0000313" key="2">
    <source>
        <dbReference type="EMBL" id="CCD15784.1"/>
    </source>
</evidence>
<feature type="region of interest" description="Disordered" evidence="1">
    <location>
        <begin position="115"/>
        <end position="185"/>
    </location>
</feature>
<gene>
    <name evidence="2" type="ORF">TCIL3000_0_07950</name>
</gene>
<dbReference type="AlphaFoldDB" id="F9WER8"/>